<comment type="caution">
    <text evidence="10">The sequence shown here is derived from an EMBL/GenBank/DDBJ whole genome shotgun (WGS) entry which is preliminary data.</text>
</comment>
<dbReference type="Gene3D" id="3.30.2010.10">
    <property type="entry name" value="Metalloproteases ('zincins'), catalytic domain"/>
    <property type="match status" value="1"/>
</dbReference>
<keyword evidence="2" id="KW-0479">Metal-binding</keyword>
<dbReference type="InterPro" id="IPR055518">
    <property type="entry name" value="DUF7092"/>
</dbReference>
<keyword evidence="3 6" id="KW-0378">Hydrolase</keyword>
<feature type="domain" description="Peptidase M48" evidence="8">
    <location>
        <begin position="165"/>
        <end position="342"/>
    </location>
</feature>
<evidence type="ECO:0000256" key="7">
    <source>
        <dbReference type="SAM" id="Phobius"/>
    </source>
</evidence>
<accession>A0ABT9PUY6</accession>
<evidence type="ECO:0000256" key="3">
    <source>
        <dbReference type="ARBA" id="ARBA00022801"/>
    </source>
</evidence>
<dbReference type="GO" id="GO:0008233">
    <property type="term" value="F:peptidase activity"/>
    <property type="evidence" value="ECO:0007669"/>
    <property type="project" value="UniProtKB-KW"/>
</dbReference>
<dbReference type="InterPro" id="IPR051156">
    <property type="entry name" value="Mito/Outer_Membr_Metalloprot"/>
</dbReference>
<evidence type="ECO:0000256" key="4">
    <source>
        <dbReference type="ARBA" id="ARBA00022833"/>
    </source>
</evidence>
<proteinExistence type="inferred from homology"/>
<keyword evidence="7" id="KW-1133">Transmembrane helix</keyword>
<evidence type="ECO:0000256" key="6">
    <source>
        <dbReference type="RuleBase" id="RU003983"/>
    </source>
</evidence>
<evidence type="ECO:0000256" key="5">
    <source>
        <dbReference type="ARBA" id="ARBA00023049"/>
    </source>
</evidence>
<keyword evidence="7" id="KW-0812">Transmembrane</keyword>
<reference evidence="10 11" key="1">
    <citation type="submission" date="2023-07" db="EMBL/GenBank/DDBJ databases">
        <title>Sorghum-associated microbial communities from plants grown in Nebraska, USA.</title>
        <authorList>
            <person name="Schachtman D."/>
        </authorList>
    </citation>
    <scope>NUCLEOTIDE SEQUENCE [LARGE SCALE GENOMIC DNA]</scope>
    <source>
        <strain evidence="10 11">DS1307</strain>
    </source>
</reference>
<dbReference type="EMBL" id="JAUSRF010000007">
    <property type="protein sequence ID" value="MDP9837679.1"/>
    <property type="molecule type" value="Genomic_DNA"/>
</dbReference>
<comment type="similarity">
    <text evidence="6">Belongs to the peptidase M48 family.</text>
</comment>
<keyword evidence="1 6" id="KW-0645">Protease</keyword>
<dbReference type="InterPro" id="IPR001915">
    <property type="entry name" value="Peptidase_M48"/>
</dbReference>
<protein>
    <submittedName>
        <fullName evidence="10">Zn-dependent protease</fullName>
    </submittedName>
</protein>
<dbReference type="Proteomes" id="UP001241472">
    <property type="component" value="Unassembled WGS sequence"/>
</dbReference>
<evidence type="ECO:0000256" key="1">
    <source>
        <dbReference type="ARBA" id="ARBA00022670"/>
    </source>
</evidence>
<evidence type="ECO:0000313" key="10">
    <source>
        <dbReference type="EMBL" id="MDP9837679.1"/>
    </source>
</evidence>
<dbReference type="PANTHER" id="PTHR22726:SF1">
    <property type="entry name" value="METALLOENDOPEPTIDASE OMA1, MITOCHONDRIAL"/>
    <property type="match status" value="1"/>
</dbReference>
<dbReference type="GO" id="GO:0006508">
    <property type="term" value="P:proteolysis"/>
    <property type="evidence" value="ECO:0007669"/>
    <property type="project" value="UniProtKB-KW"/>
</dbReference>
<dbReference type="Pfam" id="PF23368">
    <property type="entry name" value="DUF7092"/>
    <property type="match status" value="1"/>
</dbReference>
<evidence type="ECO:0000313" key="11">
    <source>
        <dbReference type="Proteomes" id="UP001241472"/>
    </source>
</evidence>
<gene>
    <name evidence="10" type="ORF">J2T09_002436</name>
</gene>
<feature type="domain" description="DUF7092" evidence="9">
    <location>
        <begin position="9"/>
        <end position="86"/>
    </location>
</feature>
<keyword evidence="4 6" id="KW-0862">Zinc</keyword>
<dbReference type="Pfam" id="PF01435">
    <property type="entry name" value="Peptidase_M48"/>
    <property type="match status" value="1"/>
</dbReference>
<evidence type="ECO:0000256" key="2">
    <source>
        <dbReference type="ARBA" id="ARBA00022723"/>
    </source>
</evidence>
<feature type="transmembrane region" description="Helical" evidence="7">
    <location>
        <begin position="104"/>
        <end position="122"/>
    </location>
</feature>
<evidence type="ECO:0000259" key="9">
    <source>
        <dbReference type="Pfam" id="PF23368"/>
    </source>
</evidence>
<keyword evidence="5 6" id="KW-0482">Metalloprotease</keyword>
<keyword evidence="7" id="KW-0472">Membrane</keyword>
<dbReference type="PANTHER" id="PTHR22726">
    <property type="entry name" value="METALLOENDOPEPTIDASE OMA1"/>
    <property type="match status" value="1"/>
</dbReference>
<comment type="cofactor">
    <cofactor evidence="6">
        <name>Zn(2+)</name>
        <dbReference type="ChEBI" id="CHEBI:29105"/>
    </cofactor>
    <text evidence="6">Binds 1 zinc ion per subunit.</text>
</comment>
<dbReference type="RefSeq" id="WP_306834649.1">
    <property type="nucleotide sequence ID" value="NZ_JAUSRF010000007.1"/>
</dbReference>
<sequence>MVSDGTVIARGEWQPAHSSRAVAADLQEKQDQLVAVSDGTTLASGRRQEIDITPRVGSIPRRLTFVDGSVFETRDNDAIDALVSRHGGKRSGFVHRLEQFHPRLIAFTFAVILLAVGIYRYALPIMVEIAVLVTPPVVPEMIGASTLASLEKTLLRPSELPEAEQNAIRAEFAPLAKNAKGGEGAYKLLFRDARLMGPNAFALPDGTLVLTDDLVQLAKGDRQMVLGVLGHEIAHAEGQHSLRQIYRVAGFAALVMLIAGDVGSGVEDILSQGGALVALSHSRGAEEEADRRSVELMKAAGYEPAALARFFAILEEKLGDRGETSMLSTHPGTPARQAYIRDYAQQLEGAVNDP</sequence>
<name>A0ABT9PUY6_9HYPH</name>
<keyword evidence="11" id="KW-1185">Reference proteome</keyword>
<dbReference type="CDD" id="cd07332">
    <property type="entry name" value="M48C_Oma1_like"/>
    <property type="match status" value="1"/>
</dbReference>
<evidence type="ECO:0000259" key="8">
    <source>
        <dbReference type="Pfam" id="PF01435"/>
    </source>
</evidence>
<organism evidence="10 11">
    <name type="scientific">Neorhizobium huautlense</name>
    <dbReference type="NCBI Taxonomy" id="67774"/>
    <lineage>
        <taxon>Bacteria</taxon>
        <taxon>Pseudomonadati</taxon>
        <taxon>Pseudomonadota</taxon>
        <taxon>Alphaproteobacteria</taxon>
        <taxon>Hyphomicrobiales</taxon>
        <taxon>Rhizobiaceae</taxon>
        <taxon>Rhizobium/Agrobacterium group</taxon>
        <taxon>Neorhizobium</taxon>
    </lineage>
</organism>